<dbReference type="STRING" id="4565.A0A077RRC8"/>
<evidence type="ECO:0000256" key="1">
    <source>
        <dbReference type="ARBA" id="ARBA00004141"/>
    </source>
</evidence>
<evidence type="ECO:0000256" key="9">
    <source>
        <dbReference type="SAM" id="Phobius"/>
    </source>
</evidence>
<dbReference type="PANTHER" id="PTHR45724:SF23">
    <property type="entry name" value="AQUAPORIN NIP4-1-RELATED"/>
    <property type="match status" value="1"/>
</dbReference>
<comment type="similarity">
    <text evidence="7">Belongs to the MIP/aquaporin (TC 1.A.8) family.</text>
</comment>
<reference evidence="10" key="1">
    <citation type="journal article" date="2014" name="Science">
        <title>Structural and functional partitioning of bread wheat chromosome 3B.</title>
        <authorList>
            <person name="Choulet F."/>
            <person name="Alberti A."/>
            <person name="Theil S."/>
            <person name="Glover N."/>
            <person name="Barbe V."/>
            <person name="Daron J."/>
            <person name="Pingault L."/>
            <person name="Sourdille P."/>
            <person name="Couloux A."/>
            <person name="Paux E."/>
            <person name="Leroy P."/>
            <person name="Mangenot S."/>
            <person name="Guilhot N."/>
            <person name="Le Gouis J."/>
            <person name="Balfourier F."/>
            <person name="Alaux M."/>
            <person name="Jamilloux V."/>
            <person name="Poulain J."/>
            <person name="Durand C."/>
            <person name="Bellec A."/>
            <person name="Gaspin C."/>
            <person name="Safar J."/>
            <person name="Dolezel J."/>
            <person name="Rogers J."/>
            <person name="Vandepoele K."/>
            <person name="Aury J.M."/>
            <person name="Mayer K."/>
            <person name="Berges H."/>
            <person name="Quesneville H."/>
            <person name="Wincker P."/>
            <person name="Feuillet C."/>
        </authorList>
    </citation>
    <scope>NUCLEOTIDE SEQUENCE</scope>
</reference>
<feature type="transmembrane region" description="Helical" evidence="9">
    <location>
        <begin position="230"/>
        <end position="250"/>
    </location>
</feature>
<dbReference type="Gene3D" id="1.20.1080.10">
    <property type="entry name" value="Glycerol uptake facilitator protein"/>
    <property type="match status" value="1"/>
</dbReference>
<feature type="transmembrane region" description="Helical" evidence="9">
    <location>
        <begin position="122"/>
        <end position="142"/>
    </location>
</feature>
<feature type="transmembrane region" description="Helical" evidence="9">
    <location>
        <begin position="76"/>
        <end position="93"/>
    </location>
</feature>
<dbReference type="RefSeq" id="XP_044343705.1">
    <property type="nucleotide sequence ID" value="XM_044487770.1"/>
</dbReference>
<dbReference type="Gramene" id="TraesKAR3B01G0004040.1">
    <property type="protein sequence ID" value="cds.TraesKAR3B01G0004040.1"/>
    <property type="gene ID" value="TraesKAR3B01G0004040"/>
</dbReference>
<dbReference type="Pfam" id="PF00230">
    <property type="entry name" value="MIP"/>
    <property type="match status" value="1"/>
</dbReference>
<evidence type="ECO:0000313" key="10">
    <source>
        <dbReference type="EMBL" id="CDM80165.1"/>
    </source>
</evidence>
<keyword evidence="2 7" id="KW-0813">Transport</keyword>
<protein>
    <submittedName>
        <fullName evidence="10 12">Uncharacterized protein</fullName>
    </submittedName>
</protein>
<sequence>MDLDKTNTVGGDGAANGPDLEQARRGQESAPAAGHATKGLAVGHLIRELLLEGVATFLMVFWSCVAALMQEMHHGLTFPTVCLVVALTVAFVLGWMGPAHLNPAVTLTFAAFRYFPWRKLPLYVATQIGASVLACLSVNAIMRPHDDNFYGTVPRPPEAGARLPFLLELLASAVLMIVISTVATSNASKAVVGIAIGATVGTLGLVIGPVSGGSMNPARSLGPAIVFGRYTSIWIYVVAPVAGMLLGALFNKTVRQSDAIVGFLCGGRGASSRVVVVGRSVTGAPGTN</sequence>
<dbReference type="EMBL" id="HG670306">
    <property type="protein sequence ID" value="CDM80165.1"/>
    <property type="molecule type" value="Genomic_DNA"/>
</dbReference>
<evidence type="ECO:0000256" key="6">
    <source>
        <dbReference type="ARBA" id="ARBA00023136"/>
    </source>
</evidence>
<dbReference type="KEGG" id="taes:123172315"/>
<evidence type="ECO:0000313" key="13">
    <source>
        <dbReference type="Proteomes" id="UP000019116"/>
    </source>
</evidence>
<dbReference type="InterPro" id="IPR034294">
    <property type="entry name" value="Aquaporin_transptr"/>
</dbReference>
<dbReference type="InterPro" id="IPR000425">
    <property type="entry name" value="MIP"/>
</dbReference>
<dbReference type="PROSITE" id="PS00221">
    <property type="entry name" value="MIP"/>
    <property type="match status" value="1"/>
</dbReference>
<gene>
    <name evidence="12" type="primary">LOC123064250</name>
    <name evidence="11" type="ORF">TRAES_3BF060200100CFD_c1</name>
    <name evidence="10" type="ORF">TRAES_3BF061100080CFD_c1</name>
</gene>
<evidence type="ECO:0000256" key="4">
    <source>
        <dbReference type="ARBA" id="ARBA00022737"/>
    </source>
</evidence>
<dbReference type="SUPFAM" id="SSF81338">
    <property type="entry name" value="Aquaporin-like"/>
    <property type="match status" value="1"/>
</dbReference>
<organism evidence="10">
    <name type="scientific">Triticum aestivum</name>
    <name type="common">Wheat</name>
    <dbReference type="NCBI Taxonomy" id="4565"/>
    <lineage>
        <taxon>Eukaryota</taxon>
        <taxon>Viridiplantae</taxon>
        <taxon>Streptophyta</taxon>
        <taxon>Embryophyta</taxon>
        <taxon>Tracheophyta</taxon>
        <taxon>Spermatophyta</taxon>
        <taxon>Magnoliopsida</taxon>
        <taxon>Liliopsida</taxon>
        <taxon>Poales</taxon>
        <taxon>Poaceae</taxon>
        <taxon>BOP clade</taxon>
        <taxon>Pooideae</taxon>
        <taxon>Triticodae</taxon>
        <taxon>Triticeae</taxon>
        <taxon>Triticinae</taxon>
        <taxon>Triticum</taxon>
    </lineage>
</organism>
<reference evidence="12" key="2">
    <citation type="submission" date="2018-08" db="EMBL/GenBank/DDBJ databases">
        <authorList>
            <person name="Rossello M."/>
        </authorList>
    </citation>
    <scope>NUCLEOTIDE SEQUENCE [LARGE SCALE GENOMIC DNA]</scope>
    <source>
        <strain evidence="12">cv. Chinese Spring</strain>
    </source>
</reference>
<reference evidence="12" key="3">
    <citation type="submission" date="2018-10" db="UniProtKB">
        <authorList>
            <consortium name="EnsemblPlants"/>
        </authorList>
    </citation>
    <scope>IDENTIFICATION</scope>
</reference>
<dbReference type="AlphaFoldDB" id="A0A077RRC8"/>
<feature type="transmembrane region" description="Helical" evidence="9">
    <location>
        <begin position="190"/>
        <end position="210"/>
    </location>
</feature>
<dbReference type="HOGENOM" id="CLU_020019_3_1_1"/>
<evidence type="ECO:0000256" key="3">
    <source>
        <dbReference type="ARBA" id="ARBA00022692"/>
    </source>
</evidence>
<dbReference type="Gramene" id="TraesCSU03G0027200.1">
    <property type="protein sequence ID" value="TraesCSU03G0027200.1.CDS"/>
    <property type="gene ID" value="TraesCSU03G0027200"/>
</dbReference>
<evidence type="ECO:0000256" key="2">
    <source>
        <dbReference type="ARBA" id="ARBA00022448"/>
    </source>
</evidence>
<dbReference type="Gramene" id="TraesLDM3B03G01535190.1">
    <property type="protein sequence ID" value="TraesLDM3B03G01535190.1"/>
    <property type="gene ID" value="TraesLDM3B03G01535190"/>
</dbReference>
<evidence type="ECO:0000256" key="7">
    <source>
        <dbReference type="RuleBase" id="RU000477"/>
    </source>
</evidence>
<dbReference type="GeneID" id="123064250"/>
<evidence type="ECO:0000313" key="12">
    <source>
        <dbReference type="EnsemblPlants" id="TraesCSU02G041600.1"/>
    </source>
</evidence>
<dbReference type="OrthoDB" id="3222at2759"/>
<keyword evidence="6 9" id="KW-0472">Membrane</keyword>
<feature type="transmembrane region" description="Helical" evidence="9">
    <location>
        <begin position="162"/>
        <end position="183"/>
    </location>
</feature>
<dbReference type="Gramene" id="TraesCSU02G041600.1">
    <property type="protein sequence ID" value="TraesCSU02G041600.1"/>
    <property type="gene ID" value="TraesCSU02G041600"/>
</dbReference>
<accession>A0A9R1JR91</accession>
<dbReference type="InterPro" id="IPR022357">
    <property type="entry name" value="MIP_CS"/>
</dbReference>
<dbReference type="GO" id="GO:0015267">
    <property type="term" value="F:channel activity"/>
    <property type="evidence" value="ECO:0007669"/>
    <property type="project" value="InterPro"/>
</dbReference>
<keyword evidence="13" id="KW-1185">Reference proteome</keyword>
<dbReference type="Proteomes" id="UP000019116">
    <property type="component" value="Chromosome Un"/>
</dbReference>
<proteinExistence type="inferred from homology"/>
<evidence type="ECO:0000256" key="5">
    <source>
        <dbReference type="ARBA" id="ARBA00022989"/>
    </source>
</evidence>
<comment type="subcellular location">
    <subcellularLocation>
        <location evidence="1">Membrane</location>
        <topology evidence="1">Multi-pass membrane protein</topology>
    </subcellularLocation>
</comment>
<evidence type="ECO:0000256" key="8">
    <source>
        <dbReference type="SAM" id="MobiDB-lite"/>
    </source>
</evidence>
<dbReference type="SMR" id="A0A077RRC8"/>
<evidence type="ECO:0000313" key="11">
    <source>
        <dbReference type="EMBL" id="CDM80192.1"/>
    </source>
</evidence>
<dbReference type="EMBL" id="HG670306">
    <property type="protein sequence ID" value="CDM80192.1"/>
    <property type="molecule type" value="Genomic_DNA"/>
</dbReference>
<dbReference type="PANTHER" id="PTHR45724">
    <property type="entry name" value="AQUAPORIN NIP2-1"/>
    <property type="match status" value="1"/>
</dbReference>
<dbReference type="GO" id="GO:0016020">
    <property type="term" value="C:membrane"/>
    <property type="evidence" value="ECO:0007669"/>
    <property type="project" value="UniProtKB-SubCell"/>
</dbReference>
<dbReference type="Gramene" id="TraesWEE_scaffold_018931_01G000300.1">
    <property type="protein sequence ID" value="TraesWEE_scaffold_018931_01G000300.1"/>
    <property type="gene ID" value="TraesWEE_scaffold_018931_01G000300"/>
</dbReference>
<accession>A0A077RRC8</accession>
<keyword evidence="5 9" id="KW-1133">Transmembrane helix</keyword>
<dbReference type="Gramene" id="TraesLAC3B03G01482120.1">
    <property type="protein sequence ID" value="TraesLAC3B03G01482120.1"/>
    <property type="gene ID" value="TraesLAC3B03G01482120"/>
</dbReference>
<dbReference type="EnsemblPlants" id="TraesCSU02G041600.1">
    <property type="protein sequence ID" value="TraesCSU02G041600.1"/>
    <property type="gene ID" value="TraesCSU02G041600"/>
</dbReference>
<feature type="transmembrane region" description="Helical" evidence="9">
    <location>
        <begin position="49"/>
        <end position="69"/>
    </location>
</feature>
<feature type="region of interest" description="Disordered" evidence="8">
    <location>
        <begin position="1"/>
        <end position="29"/>
    </location>
</feature>
<keyword evidence="4" id="KW-0677">Repeat</keyword>
<dbReference type="InterPro" id="IPR023271">
    <property type="entry name" value="Aquaporin-like"/>
</dbReference>
<keyword evidence="3 7" id="KW-0812">Transmembrane</keyword>
<dbReference type="Gramene" id="TraesMAC3B03G01541870.1">
    <property type="protein sequence ID" value="TraesMAC3B03G01541870.1"/>
    <property type="gene ID" value="TraesMAC3B03G01541870"/>
</dbReference>
<dbReference type="PaxDb" id="4565-Traes_3B_12425CD41.1"/>
<name>A0A077RRC8_WHEAT</name>
<dbReference type="Gramene" id="TraesSTA3B03G01528690.1">
    <property type="protein sequence ID" value="TraesSTA3B03G01528690.1"/>
    <property type="gene ID" value="TraesSTA3B03G01528690"/>
</dbReference>
<dbReference type="PRINTS" id="PR00783">
    <property type="entry name" value="MINTRINSICP"/>
</dbReference>
<dbReference type="eggNOG" id="KOG0223">
    <property type="taxonomic scope" value="Eukaryota"/>
</dbReference>